<comment type="caution">
    <text evidence="1">The sequence shown here is derived from an EMBL/GenBank/DDBJ whole genome shotgun (WGS) entry which is preliminary data.</text>
</comment>
<dbReference type="GeneID" id="64665592"/>
<gene>
    <name evidence="1" type="ORF">F5891DRAFT_308583</name>
</gene>
<organism evidence="1 2">
    <name type="scientific">Suillus fuscotomentosus</name>
    <dbReference type="NCBI Taxonomy" id="1912939"/>
    <lineage>
        <taxon>Eukaryota</taxon>
        <taxon>Fungi</taxon>
        <taxon>Dikarya</taxon>
        <taxon>Basidiomycota</taxon>
        <taxon>Agaricomycotina</taxon>
        <taxon>Agaricomycetes</taxon>
        <taxon>Agaricomycetidae</taxon>
        <taxon>Boletales</taxon>
        <taxon>Suillineae</taxon>
        <taxon>Suillaceae</taxon>
        <taxon>Suillus</taxon>
    </lineage>
</organism>
<sequence>MLTTTSFSCCIPRRHSKPRYNILPPATAELGRLASRVGKCFIVVSAKIKFIDDGYNDHSDRLQLMLELTRALLPGTEVHTCTCPWLLWWRALYCCHTSWSWSGQGCRNNTVATTMCHETFLPIAVFPSIFTTRPFVITFSIPQVATSIKYNTLYNLTAYSPIRPSA</sequence>
<keyword evidence="2" id="KW-1185">Reference proteome</keyword>
<dbReference type="RefSeq" id="XP_041225863.1">
    <property type="nucleotide sequence ID" value="XM_041371294.1"/>
</dbReference>
<reference evidence="1" key="1">
    <citation type="journal article" date="2020" name="New Phytol.">
        <title>Comparative genomics reveals dynamic genome evolution in host specialist ectomycorrhizal fungi.</title>
        <authorList>
            <person name="Lofgren L.A."/>
            <person name="Nguyen N.H."/>
            <person name="Vilgalys R."/>
            <person name="Ruytinx J."/>
            <person name="Liao H.L."/>
            <person name="Branco S."/>
            <person name="Kuo A."/>
            <person name="LaButti K."/>
            <person name="Lipzen A."/>
            <person name="Andreopoulos W."/>
            <person name="Pangilinan J."/>
            <person name="Riley R."/>
            <person name="Hundley H."/>
            <person name="Na H."/>
            <person name="Barry K."/>
            <person name="Grigoriev I.V."/>
            <person name="Stajich J.E."/>
            <person name="Kennedy P.G."/>
        </authorList>
    </citation>
    <scope>NUCLEOTIDE SEQUENCE</scope>
    <source>
        <strain evidence="1">FC203</strain>
    </source>
</reference>
<evidence type="ECO:0000313" key="2">
    <source>
        <dbReference type="Proteomes" id="UP001195769"/>
    </source>
</evidence>
<protein>
    <submittedName>
        <fullName evidence="1">Uncharacterized protein</fullName>
    </submittedName>
</protein>
<name>A0AAD4E6J3_9AGAM</name>
<dbReference type="Proteomes" id="UP001195769">
    <property type="component" value="Unassembled WGS sequence"/>
</dbReference>
<proteinExistence type="predicted"/>
<evidence type="ECO:0000313" key="1">
    <source>
        <dbReference type="EMBL" id="KAG1900287.1"/>
    </source>
</evidence>
<dbReference type="AlphaFoldDB" id="A0AAD4E6J3"/>
<dbReference type="EMBL" id="JABBWK010000027">
    <property type="protein sequence ID" value="KAG1900287.1"/>
    <property type="molecule type" value="Genomic_DNA"/>
</dbReference>
<accession>A0AAD4E6J3</accession>